<proteinExistence type="predicted"/>
<dbReference type="InterPro" id="IPR011006">
    <property type="entry name" value="CheY-like_superfamily"/>
</dbReference>
<dbReference type="Gene3D" id="3.40.50.2300">
    <property type="match status" value="1"/>
</dbReference>
<dbReference type="GO" id="GO:0000160">
    <property type="term" value="P:phosphorelay signal transduction system"/>
    <property type="evidence" value="ECO:0007669"/>
    <property type="project" value="InterPro"/>
</dbReference>
<dbReference type="Proteomes" id="UP000178964">
    <property type="component" value="Unassembled WGS sequence"/>
</dbReference>
<dbReference type="InterPro" id="IPR001789">
    <property type="entry name" value="Sig_transdc_resp-reg_receiver"/>
</dbReference>
<dbReference type="InterPro" id="IPR050595">
    <property type="entry name" value="Bact_response_regulator"/>
</dbReference>
<dbReference type="PANTHER" id="PTHR44591">
    <property type="entry name" value="STRESS RESPONSE REGULATOR PROTEIN 1"/>
    <property type="match status" value="1"/>
</dbReference>
<name>A0A1F4VPR4_UNCKA</name>
<sequence length="122" mass="13867">MKKILIVEDELAYLKLLNTQLSAKGHTVIEAVNGKEGLEKAIKEQPDLILLDIRMPIMDGMAMLVELRKDSWGKTAKVILLTNIEPDEKILKGVLVEQPIYYFVKSDMQLDDLMDKIADTLR</sequence>
<feature type="modified residue" description="4-aspartylphosphate" evidence="2">
    <location>
        <position position="52"/>
    </location>
</feature>
<dbReference type="PROSITE" id="PS50110">
    <property type="entry name" value="RESPONSE_REGULATORY"/>
    <property type="match status" value="1"/>
</dbReference>
<evidence type="ECO:0000259" key="3">
    <source>
        <dbReference type="PROSITE" id="PS50110"/>
    </source>
</evidence>
<keyword evidence="1 2" id="KW-0597">Phosphoprotein</keyword>
<dbReference type="STRING" id="1802627.A3A70_02085"/>
<dbReference type="SUPFAM" id="SSF52172">
    <property type="entry name" value="CheY-like"/>
    <property type="match status" value="1"/>
</dbReference>
<feature type="domain" description="Response regulatory" evidence="3">
    <location>
        <begin position="3"/>
        <end position="121"/>
    </location>
</feature>
<dbReference type="SMART" id="SM00448">
    <property type="entry name" value="REC"/>
    <property type="match status" value="1"/>
</dbReference>
<evidence type="ECO:0000313" key="5">
    <source>
        <dbReference type="Proteomes" id="UP000178964"/>
    </source>
</evidence>
<organism evidence="4 5">
    <name type="scientific">candidate division WWE3 bacterium RIFCSPLOWO2_01_FULL_42_11</name>
    <dbReference type="NCBI Taxonomy" id="1802627"/>
    <lineage>
        <taxon>Bacteria</taxon>
        <taxon>Katanobacteria</taxon>
    </lineage>
</organism>
<dbReference type="Pfam" id="PF00072">
    <property type="entry name" value="Response_reg"/>
    <property type="match status" value="1"/>
</dbReference>
<gene>
    <name evidence="4" type="ORF">A3A70_02085</name>
</gene>
<dbReference type="PANTHER" id="PTHR44591:SF3">
    <property type="entry name" value="RESPONSE REGULATORY DOMAIN-CONTAINING PROTEIN"/>
    <property type="match status" value="1"/>
</dbReference>
<comment type="caution">
    <text evidence="4">The sequence shown here is derived from an EMBL/GenBank/DDBJ whole genome shotgun (WGS) entry which is preliminary data.</text>
</comment>
<reference evidence="4 5" key="1">
    <citation type="journal article" date="2016" name="Nat. Commun.">
        <title>Thousands of microbial genomes shed light on interconnected biogeochemical processes in an aquifer system.</title>
        <authorList>
            <person name="Anantharaman K."/>
            <person name="Brown C.T."/>
            <person name="Hug L.A."/>
            <person name="Sharon I."/>
            <person name="Castelle C.J."/>
            <person name="Probst A.J."/>
            <person name="Thomas B.C."/>
            <person name="Singh A."/>
            <person name="Wilkins M.J."/>
            <person name="Karaoz U."/>
            <person name="Brodie E.L."/>
            <person name="Williams K.H."/>
            <person name="Hubbard S.S."/>
            <person name="Banfield J.F."/>
        </authorList>
    </citation>
    <scope>NUCLEOTIDE SEQUENCE [LARGE SCALE GENOMIC DNA]</scope>
</reference>
<evidence type="ECO:0000313" key="4">
    <source>
        <dbReference type="EMBL" id="OGC59177.1"/>
    </source>
</evidence>
<dbReference type="AlphaFoldDB" id="A0A1F4VPR4"/>
<protein>
    <recommendedName>
        <fullName evidence="3">Response regulatory domain-containing protein</fullName>
    </recommendedName>
</protein>
<accession>A0A1F4VPR4</accession>
<evidence type="ECO:0000256" key="1">
    <source>
        <dbReference type="ARBA" id="ARBA00022553"/>
    </source>
</evidence>
<evidence type="ECO:0000256" key="2">
    <source>
        <dbReference type="PROSITE-ProRule" id="PRU00169"/>
    </source>
</evidence>
<dbReference type="EMBL" id="MEVK01000022">
    <property type="protein sequence ID" value="OGC59177.1"/>
    <property type="molecule type" value="Genomic_DNA"/>
</dbReference>